<dbReference type="PANTHER" id="PTHR12526:SF630">
    <property type="entry name" value="GLYCOSYLTRANSFERASE"/>
    <property type="match status" value="1"/>
</dbReference>
<dbReference type="GO" id="GO:0016757">
    <property type="term" value="F:glycosyltransferase activity"/>
    <property type="evidence" value="ECO:0007669"/>
    <property type="project" value="InterPro"/>
</dbReference>
<evidence type="ECO:0000313" key="3">
    <source>
        <dbReference type="EMBL" id="OAI28333.1"/>
    </source>
</evidence>
<dbReference type="Gene3D" id="3.40.50.2000">
    <property type="entry name" value="Glycogen Phosphorylase B"/>
    <property type="match status" value="2"/>
</dbReference>
<keyword evidence="4" id="KW-1185">Reference proteome</keyword>
<evidence type="ECO:0000259" key="2">
    <source>
        <dbReference type="Pfam" id="PF13439"/>
    </source>
</evidence>
<dbReference type="InterPro" id="IPR001296">
    <property type="entry name" value="Glyco_trans_1"/>
</dbReference>
<dbReference type="InterPro" id="IPR028098">
    <property type="entry name" value="Glyco_trans_4-like_N"/>
</dbReference>
<name>A0A177PFT1_9GAMM</name>
<dbReference type="Pfam" id="PF00534">
    <property type="entry name" value="Glycos_transf_1"/>
    <property type="match status" value="1"/>
</dbReference>
<sequence length="373" mass="42308">MKIINVVSSLVYGGAETQVINLSKELVRQGHNVKIVSLSNYNPRSFELVDVGVGFESLNKKLKLDFSSIIQLRRIVKEFQPDIVHGYLYDAELYARLAGYGLKIPIINSERNHNYKIKPLQRIADALTCWLITAVVANSNSGRRFAVKRLPLLEKCRFHVVWNGIEVESVEKRVASCTSDYKLEFFGNNDIKLACMVAAIKPQKNYELALNVAEELISLDSRWRVVFLGNKLEISGGTYMDFILNKYKLMKHGDKIVFLGNRNDVLEILSQSDVSFLTSEYEGFPNAVLESLSVGTPTVTTYFSDIEDITPFDWSIEKSNNVLSFVEKIRHAEAVRDQISRDCKNHVIKNFSIEKSVNDLVDVYKIYSEVGAC</sequence>
<accession>A0A177PFT1</accession>
<dbReference type="EMBL" id="LUUK01000012">
    <property type="protein sequence ID" value="OAI28333.1"/>
    <property type="molecule type" value="Genomic_DNA"/>
</dbReference>
<comment type="caution">
    <text evidence="3">The sequence shown here is derived from an EMBL/GenBank/DDBJ whole genome shotgun (WGS) entry which is preliminary data.</text>
</comment>
<dbReference type="AlphaFoldDB" id="A0A177PFT1"/>
<gene>
    <name evidence="3" type="ORF">A1355_01230</name>
</gene>
<reference evidence="4" key="1">
    <citation type="submission" date="2016-03" db="EMBL/GenBank/DDBJ databases">
        <authorList>
            <person name="Heylen K."/>
            <person name="De Vos P."/>
            <person name="Vekeman B."/>
        </authorList>
    </citation>
    <scope>NUCLEOTIDE SEQUENCE [LARGE SCALE GENOMIC DNA]</scope>
    <source>
        <strain evidence="4">R-45383</strain>
    </source>
</reference>
<feature type="domain" description="Glycosyl transferase family 1" evidence="1">
    <location>
        <begin position="189"/>
        <end position="331"/>
    </location>
</feature>
<dbReference type="GO" id="GO:1901135">
    <property type="term" value="P:carbohydrate derivative metabolic process"/>
    <property type="evidence" value="ECO:0007669"/>
    <property type="project" value="UniProtKB-ARBA"/>
</dbReference>
<dbReference type="STRING" id="702114.A1355_01230"/>
<proteinExistence type="predicted"/>
<dbReference type="Proteomes" id="UP000077628">
    <property type="component" value="Unassembled WGS sequence"/>
</dbReference>
<dbReference type="Pfam" id="PF13439">
    <property type="entry name" value="Glyco_transf_4"/>
    <property type="match status" value="1"/>
</dbReference>
<evidence type="ECO:0000259" key="1">
    <source>
        <dbReference type="Pfam" id="PF00534"/>
    </source>
</evidence>
<evidence type="ECO:0000313" key="4">
    <source>
        <dbReference type="Proteomes" id="UP000077628"/>
    </source>
</evidence>
<evidence type="ECO:0008006" key="5">
    <source>
        <dbReference type="Google" id="ProtNLM"/>
    </source>
</evidence>
<dbReference type="OrthoDB" id="5290958at2"/>
<organism evidence="3 4">
    <name type="scientific">Methylomonas koyamae</name>
    <dbReference type="NCBI Taxonomy" id="702114"/>
    <lineage>
        <taxon>Bacteria</taxon>
        <taxon>Pseudomonadati</taxon>
        <taxon>Pseudomonadota</taxon>
        <taxon>Gammaproteobacteria</taxon>
        <taxon>Methylococcales</taxon>
        <taxon>Methylococcaceae</taxon>
        <taxon>Methylomonas</taxon>
    </lineage>
</organism>
<dbReference type="SUPFAM" id="SSF53756">
    <property type="entry name" value="UDP-Glycosyltransferase/glycogen phosphorylase"/>
    <property type="match status" value="1"/>
</dbReference>
<protein>
    <recommendedName>
        <fullName evidence="5">Glycosyltransferase</fullName>
    </recommendedName>
</protein>
<feature type="domain" description="Glycosyltransferase subfamily 4-like N-terminal" evidence="2">
    <location>
        <begin position="12"/>
        <end position="168"/>
    </location>
</feature>
<dbReference type="RefSeq" id="WP_064024129.1">
    <property type="nucleotide sequence ID" value="NZ_LUUK01000012.1"/>
</dbReference>
<dbReference type="PANTHER" id="PTHR12526">
    <property type="entry name" value="GLYCOSYLTRANSFERASE"/>
    <property type="match status" value="1"/>
</dbReference>